<gene>
    <name evidence="4 5" type="primary">LOC101863022</name>
</gene>
<feature type="compositionally biased region" description="Low complexity" evidence="1">
    <location>
        <begin position="230"/>
        <end position="250"/>
    </location>
</feature>
<feature type="compositionally biased region" description="Polar residues" evidence="1">
    <location>
        <begin position="200"/>
        <end position="215"/>
    </location>
</feature>
<proteinExistence type="predicted"/>
<feature type="transmembrane region" description="Helical" evidence="2">
    <location>
        <begin position="57"/>
        <end position="79"/>
    </location>
</feature>
<feature type="region of interest" description="Disordered" evidence="1">
    <location>
        <begin position="150"/>
        <end position="252"/>
    </location>
</feature>
<accession>A0ABM0JPT1</accession>
<dbReference type="GeneID" id="101863022"/>
<protein>
    <submittedName>
        <fullName evidence="4 5">Extensin</fullName>
    </submittedName>
</protein>
<name>A0ABM0JPT1_APLCA</name>
<keyword evidence="2" id="KW-1133">Transmembrane helix</keyword>
<dbReference type="Proteomes" id="UP000694888">
    <property type="component" value="Unplaced"/>
</dbReference>
<organism evidence="3 4">
    <name type="scientific">Aplysia californica</name>
    <name type="common">California sea hare</name>
    <dbReference type="NCBI Taxonomy" id="6500"/>
    <lineage>
        <taxon>Eukaryota</taxon>
        <taxon>Metazoa</taxon>
        <taxon>Spiralia</taxon>
        <taxon>Lophotrochozoa</taxon>
        <taxon>Mollusca</taxon>
        <taxon>Gastropoda</taxon>
        <taxon>Heterobranchia</taxon>
        <taxon>Euthyneura</taxon>
        <taxon>Tectipleura</taxon>
        <taxon>Aplysiida</taxon>
        <taxon>Aplysioidea</taxon>
        <taxon>Aplysiidae</taxon>
        <taxon>Aplysia</taxon>
    </lineage>
</organism>
<reference evidence="4 5" key="1">
    <citation type="submission" date="2025-05" db="UniProtKB">
        <authorList>
            <consortium name="RefSeq"/>
        </authorList>
    </citation>
    <scope>IDENTIFICATION</scope>
</reference>
<dbReference type="RefSeq" id="XP_005098685.1">
    <property type="nucleotide sequence ID" value="XM_005098628.3"/>
</dbReference>
<keyword evidence="3" id="KW-1185">Reference proteome</keyword>
<dbReference type="RefSeq" id="XP_005098684.1">
    <property type="nucleotide sequence ID" value="XM_005098627.3"/>
</dbReference>
<feature type="region of interest" description="Disordered" evidence="1">
    <location>
        <begin position="275"/>
        <end position="360"/>
    </location>
</feature>
<feature type="compositionally biased region" description="Acidic residues" evidence="1">
    <location>
        <begin position="350"/>
        <end position="360"/>
    </location>
</feature>
<evidence type="ECO:0000256" key="2">
    <source>
        <dbReference type="SAM" id="Phobius"/>
    </source>
</evidence>
<sequence length="360" mass="38745">MQSRRSMMNDLDLPDDFDYGLYKFFTSTSTTTVRPRRGRGHNNNVDIDLDDTAPLPLLIGIGLALFIGFVILILICCLCRRKRPAPSSSAAERPANAAYQRAPVTDGGMAYPMTVVPPVSYANTGMTYQHPHPAVMAQGQQHNYGVIGPGVNHNSGPHSQFQPPPPHFGGVPTFPPNQYLASVPIPPAPSHTPVPGGQAPSLSHSSQASTVSGTTADPLVPSASPSIMVQQQQQQQHPYLYHHQQQQQTQMSMAQPLPQVGAPLMAAGINHHPHLLQQQQQPPPPPVSGGDNPGLHYPPPPLNYSSVLASEHTSQIPSAPPNTTVTMGTVTPVHSIPFGRPAQHPLSSSNEEEEEEEEEE</sequence>
<evidence type="ECO:0000313" key="3">
    <source>
        <dbReference type="Proteomes" id="UP000694888"/>
    </source>
</evidence>
<evidence type="ECO:0000256" key="1">
    <source>
        <dbReference type="SAM" id="MobiDB-lite"/>
    </source>
</evidence>
<keyword evidence="2" id="KW-0812">Transmembrane</keyword>
<keyword evidence="2" id="KW-0472">Membrane</keyword>
<feature type="compositionally biased region" description="Polar residues" evidence="1">
    <location>
        <begin position="303"/>
        <end position="329"/>
    </location>
</feature>
<evidence type="ECO:0000313" key="4">
    <source>
        <dbReference type="RefSeq" id="XP_005098684.1"/>
    </source>
</evidence>
<evidence type="ECO:0000313" key="5">
    <source>
        <dbReference type="RefSeq" id="XP_005098685.1"/>
    </source>
</evidence>